<feature type="domain" description="ZW10 C-terminal helical" evidence="4">
    <location>
        <begin position="660"/>
        <end position="797"/>
    </location>
</feature>
<dbReference type="Gene3D" id="1.10.357.150">
    <property type="match status" value="1"/>
</dbReference>
<protein>
    <submittedName>
        <fullName evidence="5">Centromere/kinetochore protein zw10</fullName>
    </submittedName>
</protein>
<dbReference type="AlphaFoldDB" id="A0AAV8AAJ9"/>
<dbReference type="InterPro" id="IPR055148">
    <property type="entry name" value="ZW10_C_2"/>
</dbReference>
<dbReference type="Pfam" id="PF20666">
    <property type="entry name" value="ZW10_C"/>
    <property type="match status" value="1"/>
</dbReference>
<evidence type="ECO:0000256" key="2">
    <source>
        <dbReference type="SAM" id="MobiDB-lite"/>
    </source>
</evidence>
<accession>A0AAV8AAJ9</accession>
<dbReference type="GO" id="GO:0007094">
    <property type="term" value="P:mitotic spindle assembly checkpoint signaling"/>
    <property type="evidence" value="ECO:0007669"/>
    <property type="project" value="TreeGrafter"/>
</dbReference>
<evidence type="ECO:0000259" key="3">
    <source>
        <dbReference type="Pfam" id="PF20666"/>
    </source>
</evidence>
<comment type="caution">
    <text evidence="5">The sequence shown here is derived from an EMBL/GenBank/DDBJ whole genome shotgun (WGS) entry which is preliminary data.</text>
</comment>
<dbReference type="GO" id="GO:1990423">
    <property type="term" value="C:RZZ complex"/>
    <property type="evidence" value="ECO:0007669"/>
    <property type="project" value="TreeGrafter"/>
</dbReference>
<dbReference type="Pfam" id="PF22766">
    <property type="entry name" value="ZW10_C2"/>
    <property type="match status" value="1"/>
</dbReference>
<proteinExistence type="predicted"/>
<dbReference type="GO" id="GO:0006888">
    <property type="term" value="P:endoplasmic reticulum to Golgi vesicle-mediated transport"/>
    <property type="evidence" value="ECO:0007669"/>
    <property type="project" value="TreeGrafter"/>
</dbReference>
<dbReference type="EMBL" id="JANTQA010000012">
    <property type="protein sequence ID" value="KAJ3449996.1"/>
    <property type="molecule type" value="Genomic_DNA"/>
</dbReference>
<evidence type="ECO:0000313" key="5">
    <source>
        <dbReference type="EMBL" id="KAJ3449996.1"/>
    </source>
</evidence>
<name>A0AAV8AAJ9_9EUKA</name>
<dbReference type="InterPro" id="IPR048343">
    <property type="entry name" value="ZW10_C"/>
</dbReference>
<evidence type="ECO:0000313" key="6">
    <source>
        <dbReference type="Proteomes" id="UP001146793"/>
    </source>
</evidence>
<sequence>MTTKVKESKTKLQSGITHLNQQYDSSITELGKVNEKIDQLFKKTNNLEELCLTVKDQSNDLVSLTREIREKNELYECVKQANNLQKELKKLEKLLNKNAFIQATKVCKSATSNFNQFSDLLNKYENEENQESKENINLYIWLKEDLEKKKERLVNELTKMSSKLWEINENEKQKSIQFFSILQVNETPIHFSNLYQSLIDCNIINKKIQELCNKLYNNFLLPFIDDTTTKIVIKEFENSKQWSVNLLNEEKQQKEEKEEYNKEQKEEKQKKEEKENQKESETEEKKKTTIEDNQFFEKESKLLAILSNISSLFKFLFTYFSQEKIEEKKEINKEAKKENEKEKEQKEEKEINKETKNKNENEKEKSNNNNLKTIIKLIGKELVNKLINLVAEKYLKPLLENKEFLFHKGSQEIYLKIQKKTKKFEILLNELGFIPTKEETLTTLLSQIIPNHINLIKGKIIFEARELMLTTDHSMVQIESKKEENENENENEKKINNQNETQFQSQLQNPFEFESCQISINVQKVVEIIRNALNDSINSEFEEVSISLFQATRDIIYLFKTVYLSHHFQQFLTIPHFCSIFYNDCQYISYNLLLLCAPLRTYFPKTNLMAIATLVDLIPELKRIGNQTYMDMLMSQANNQRGFLNISNGDLREIQQSFRRIKHGVGQIAKMCEKVLQKTMFQKTLIFLHNFFGEEIINQIIQRGDIYNEEATVIQESIKLHLQFINSSMNNVDDEQSRLQLSCFERLEIVGQLFVVKLDTIRKMLQEKKLNIFTQKEIVSLIEVLFSKDTKRTEFIEEVKKTIKE</sequence>
<gene>
    <name evidence="5" type="ORF">M0812_06158</name>
</gene>
<keyword evidence="1" id="KW-0175">Coiled coil</keyword>
<feature type="coiled-coil region" evidence="1">
    <location>
        <begin position="30"/>
        <end position="163"/>
    </location>
</feature>
<dbReference type="PANTHER" id="PTHR12205">
    <property type="entry name" value="CENTROMERE/KINETOCHORE PROTEIN ZW10"/>
    <property type="match status" value="1"/>
</dbReference>
<dbReference type="Proteomes" id="UP001146793">
    <property type="component" value="Unassembled WGS sequence"/>
</dbReference>
<dbReference type="PANTHER" id="PTHR12205:SF0">
    <property type="entry name" value="CENTROMERE_KINETOCHORE PROTEIN ZW10 HOMOLOG"/>
    <property type="match status" value="1"/>
</dbReference>
<evidence type="ECO:0000256" key="1">
    <source>
        <dbReference type="SAM" id="Coils"/>
    </source>
</evidence>
<feature type="region of interest" description="Disordered" evidence="2">
    <location>
        <begin position="333"/>
        <end position="366"/>
    </location>
</feature>
<reference evidence="5" key="1">
    <citation type="submission" date="2022-08" db="EMBL/GenBank/DDBJ databases">
        <title>Novel sulphate-reducing endosymbionts in the free-living metamonad Anaeramoeba.</title>
        <authorList>
            <person name="Jerlstrom-Hultqvist J."/>
            <person name="Cepicka I."/>
            <person name="Gallot-Lavallee L."/>
            <person name="Salas-Leiva D."/>
            <person name="Curtis B.A."/>
            <person name="Zahonova K."/>
            <person name="Pipaliya S."/>
            <person name="Dacks J."/>
            <person name="Roger A.J."/>
        </authorList>
    </citation>
    <scope>NUCLEOTIDE SEQUENCE</scope>
    <source>
        <strain evidence="5">Busselton2</strain>
    </source>
</reference>
<evidence type="ECO:0000259" key="4">
    <source>
        <dbReference type="Pfam" id="PF22766"/>
    </source>
</evidence>
<feature type="domain" description="Centromere/kinetochore protein zw10 C-terminal" evidence="3">
    <location>
        <begin position="511"/>
        <end position="636"/>
    </location>
</feature>
<dbReference type="InterPro" id="IPR046362">
    <property type="entry name" value="Zw10/DSL1_C_sf"/>
</dbReference>
<dbReference type="GO" id="GO:0005737">
    <property type="term" value="C:cytoplasm"/>
    <property type="evidence" value="ECO:0007669"/>
    <property type="project" value="GOC"/>
</dbReference>
<feature type="coiled-coil region" evidence="1">
    <location>
        <begin position="475"/>
        <end position="502"/>
    </location>
</feature>
<feature type="region of interest" description="Disordered" evidence="2">
    <location>
        <begin position="253"/>
        <end position="288"/>
    </location>
</feature>
<organism evidence="5 6">
    <name type="scientific">Anaeramoeba flamelloides</name>
    <dbReference type="NCBI Taxonomy" id="1746091"/>
    <lineage>
        <taxon>Eukaryota</taxon>
        <taxon>Metamonada</taxon>
        <taxon>Anaeramoebidae</taxon>
        <taxon>Anaeramoeba</taxon>
    </lineage>
</organism>